<evidence type="ECO:0000256" key="5">
    <source>
        <dbReference type="PROSITE-ProRule" id="PRU10141"/>
    </source>
</evidence>
<evidence type="ECO:0000256" key="2">
    <source>
        <dbReference type="ARBA" id="ARBA00022741"/>
    </source>
</evidence>
<dbReference type="InterPro" id="IPR008271">
    <property type="entry name" value="Ser/Thr_kinase_AS"/>
</dbReference>
<gene>
    <name evidence="8" type="ordered locus">Hoch_2155</name>
</gene>
<evidence type="ECO:0000313" key="8">
    <source>
        <dbReference type="EMBL" id="ACY14700.1"/>
    </source>
</evidence>
<dbReference type="SUPFAM" id="SSF56112">
    <property type="entry name" value="Protein kinase-like (PK-like)"/>
    <property type="match status" value="1"/>
</dbReference>
<dbReference type="Proteomes" id="UP000001880">
    <property type="component" value="Chromosome"/>
</dbReference>
<dbReference type="eggNOG" id="COG0515">
    <property type="taxonomic scope" value="Bacteria"/>
</dbReference>
<feature type="compositionally biased region" description="Low complexity" evidence="6">
    <location>
        <begin position="346"/>
        <end position="366"/>
    </location>
</feature>
<evidence type="ECO:0000256" key="6">
    <source>
        <dbReference type="SAM" id="MobiDB-lite"/>
    </source>
</evidence>
<evidence type="ECO:0000313" key="9">
    <source>
        <dbReference type="Proteomes" id="UP000001880"/>
    </source>
</evidence>
<dbReference type="PROSITE" id="PS00107">
    <property type="entry name" value="PROTEIN_KINASE_ATP"/>
    <property type="match status" value="1"/>
</dbReference>
<accession>D0LGX8</accession>
<dbReference type="AlphaFoldDB" id="D0LGX8"/>
<dbReference type="PANTHER" id="PTHR43289">
    <property type="entry name" value="MITOGEN-ACTIVATED PROTEIN KINASE KINASE KINASE 20-RELATED"/>
    <property type="match status" value="1"/>
</dbReference>
<dbReference type="SUPFAM" id="SSF48371">
    <property type="entry name" value="ARM repeat"/>
    <property type="match status" value="2"/>
</dbReference>
<keyword evidence="3 8" id="KW-0418">Kinase</keyword>
<dbReference type="PROSITE" id="PS00108">
    <property type="entry name" value="PROTEIN_KINASE_ST"/>
    <property type="match status" value="1"/>
</dbReference>
<dbReference type="HOGENOM" id="CLU_357808_0_0_7"/>
<dbReference type="InterPro" id="IPR017441">
    <property type="entry name" value="Protein_kinase_ATP_BS"/>
</dbReference>
<dbReference type="GO" id="GO:0005524">
    <property type="term" value="F:ATP binding"/>
    <property type="evidence" value="ECO:0007669"/>
    <property type="project" value="UniProtKB-UniRule"/>
</dbReference>
<dbReference type="GO" id="GO:0004674">
    <property type="term" value="F:protein serine/threonine kinase activity"/>
    <property type="evidence" value="ECO:0007669"/>
    <property type="project" value="UniProtKB-KW"/>
</dbReference>
<dbReference type="KEGG" id="hoh:Hoch_2155"/>
<feature type="compositionally biased region" description="Gly residues" evidence="6">
    <location>
        <begin position="386"/>
        <end position="396"/>
    </location>
</feature>
<dbReference type="InterPro" id="IPR011989">
    <property type="entry name" value="ARM-like"/>
</dbReference>
<evidence type="ECO:0000256" key="3">
    <source>
        <dbReference type="ARBA" id="ARBA00022777"/>
    </source>
</evidence>
<protein>
    <submittedName>
        <fullName evidence="8">Serine/threonine protein kinase</fullName>
    </submittedName>
</protein>
<name>D0LGX8_HALO1</name>
<reference evidence="8 9" key="1">
    <citation type="journal article" date="2010" name="Stand. Genomic Sci.">
        <title>Complete genome sequence of Haliangium ochraceum type strain (SMP-2).</title>
        <authorList>
            <consortium name="US DOE Joint Genome Institute (JGI-PGF)"/>
            <person name="Ivanova N."/>
            <person name="Daum C."/>
            <person name="Lang E."/>
            <person name="Abt B."/>
            <person name="Kopitz M."/>
            <person name="Saunders E."/>
            <person name="Lapidus A."/>
            <person name="Lucas S."/>
            <person name="Glavina Del Rio T."/>
            <person name="Nolan M."/>
            <person name="Tice H."/>
            <person name="Copeland A."/>
            <person name="Cheng J.F."/>
            <person name="Chen F."/>
            <person name="Bruce D."/>
            <person name="Goodwin L."/>
            <person name="Pitluck S."/>
            <person name="Mavromatis K."/>
            <person name="Pati A."/>
            <person name="Mikhailova N."/>
            <person name="Chen A."/>
            <person name="Palaniappan K."/>
            <person name="Land M."/>
            <person name="Hauser L."/>
            <person name="Chang Y.J."/>
            <person name="Jeffries C.D."/>
            <person name="Detter J.C."/>
            <person name="Brettin T."/>
            <person name="Rohde M."/>
            <person name="Goker M."/>
            <person name="Bristow J."/>
            <person name="Markowitz V."/>
            <person name="Eisen J.A."/>
            <person name="Hugenholtz P."/>
            <person name="Kyrpides N.C."/>
            <person name="Klenk H.P."/>
        </authorList>
    </citation>
    <scope>NUCLEOTIDE SEQUENCE [LARGE SCALE GENOMIC DNA]</scope>
    <source>
        <strain evidence="9">DSM 14365 / CIP 107738 / JCM 11303 / AJ 13395 / SMP-2</strain>
    </source>
</reference>
<evidence type="ECO:0000259" key="7">
    <source>
        <dbReference type="PROSITE" id="PS50011"/>
    </source>
</evidence>
<dbReference type="SMART" id="SM00220">
    <property type="entry name" value="S_TKc"/>
    <property type="match status" value="1"/>
</dbReference>
<dbReference type="PANTHER" id="PTHR43289:SF6">
    <property type="entry name" value="SERINE_THREONINE-PROTEIN KINASE NEKL-3"/>
    <property type="match status" value="1"/>
</dbReference>
<organism evidence="8 9">
    <name type="scientific">Haliangium ochraceum (strain DSM 14365 / JCM 11303 / SMP-2)</name>
    <dbReference type="NCBI Taxonomy" id="502025"/>
    <lineage>
        <taxon>Bacteria</taxon>
        <taxon>Pseudomonadati</taxon>
        <taxon>Myxococcota</taxon>
        <taxon>Polyangia</taxon>
        <taxon>Haliangiales</taxon>
        <taxon>Kofleriaceae</taxon>
        <taxon>Haliangium</taxon>
    </lineage>
</organism>
<keyword evidence="1" id="KW-0808">Transferase</keyword>
<dbReference type="Gene3D" id="3.30.200.20">
    <property type="entry name" value="Phosphorylase Kinase, domain 1"/>
    <property type="match status" value="1"/>
</dbReference>
<feature type="region of interest" description="Disordered" evidence="6">
    <location>
        <begin position="297"/>
        <end position="419"/>
    </location>
</feature>
<keyword evidence="4 5" id="KW-0067">ATP-binding</keyword>
<dbReference type="EMBL" id="CP001804">
    <property type="protein sequence ID" value="ACY14700.1"/>
    <property type="molecule type" value="Genomic_DNA"/>
</dbReference>
<keyword evidence="9" id="KW-1185">Reference proteome</keyword>
<dbReference type="Gene3D" id="1.10.510.10">
    <property type="entry name" value="Transferase(Phosphotransferase) domain 1"/>
    <property type="match status" value="1"/>
</dbReference>
<evidence type="ECO:0000256" key="4">
    <source>
        <dbReference type="ARBA" id="ARBA00022840"/>
    </source>
</evidence>
<sequence length="783" mass="83507">MAATASPALPHASPRPGQRLGRYHIEEAIGEGGMGVVYAARCELGRPVVIKVLRETSGELVARFFREAEILARIRHPGVVRVLEMSRHPTGGFYIVMERLEGESLRCRLERGQLPVARALTFACQIARALDDVHALGIVHRDLKPDNLFVVPDPEVVGEERVKILDFGIAKLSDVPADLATQSNLVFGTPPYMAPEQFEGSARVDARTDLYALGVVLFEMLCGRRPFNCDSFHAFMRAHLCAAPPSVRRFAAVSPALAGVVARLLAKQPEERFASADALVRALVALDAADAVHGEYEEADEGMTTRPLRLPRNASTDVAASPPVGARASGTRIGAAVADTREVRAGDANTGDADAGDPGADACGQDRLSAELDDASNIDPNPSESGGVGEGEGQGAAPGALERPHTAGTGRKARRWGPGREARRWSMALALGGALLVGFAPAPLAPGAVLIGGAQRTASAMAPQMAQRRGEALRAELGSLFDGASDAVQTELLFAIRDIASADSAWLLRQALAEGSPAVRSEATEVLRALAWPEMRGDLRASLRGAGDLLRVQTLCALLRLGDREVIDALVEIAVTVPTRGDGGRRRWRLMAAEALARDGALPPSSFPERVRMVLEHELQRTAGVPGTLPWRRAQRGLLGLGDDAARDTLRSELARSEPERALAAAEILAEDGDADALAFLERVVADPSYAGRAQAALVLARYGRAAERLLEYAGTSLRSADPEILRVAVVLIGRLANHGGIRFAHDLETLMRDENGGFGRVVRNSARVALLAVYHELETKKI</sequence>
<keyword evidence="8" id="KW-0723">Serine/threonine-protein kinase</keyword>
<proteinExistence type="predicted"/>
<dbReference type="Gene3D" id="1.25.10.10">
    <property type="entry name" value="Leucine-rich Repeat Variant"/>
    <property type="match status" value="2"/>
</dbReference>
<feature type="binding site" evidence="5">
    <location>
        <position position="51"/>
    </location>
    <ligand>
        <name>ATP</name>
        <dbReference type="ChEBI" id="CHEBI:30616"/>
    </ligand>
</feature>
<dbReference type="InterPro" id="IPR000719">
    <property type="entry name" value="Prot_kinase_dom"/>
</dbReference>
<dbReference type="Pfam" id="PF00069">
    <property type="entry name" value="Pkinase"/>
    <property type="match status" value="1"/>
</dbReference>
<evidence type="ECO:0000256" key="1">
    <source>
        <dbReference type="ARBA" id="ARBA00022679"/>
    </source>
</evidence>
<dbReference type="CDD" id="cd14014">
    <property type="entry name" value="STKc_PknB_like"/>
    <property type="match status" value="1"/>
</dbReference>
<dbReference type="InterPro" id="IPR016024">
    <property type="entry name" value="ARM-type_fold"/>
</dbReference>
<keyword evidence="2 5" id="KW-0547">Nucleotide-binding</keyword>
<dbReference type="InterPro" id="IPR011009">
    <property type="entry name" value="Kinase-like_dom_sf"/>
</dbReference>
<dbReference type="PROSITE" id="PS50011">
    <property type="entry name" value="PROTEIN_KINASE_DOM"/>
    <property type="match status" value="1"/>
</dbReference>
<feature type="domain" description="Protein kinase" evidence="7">
    <location>
        <begin position="23"/>
        <end position="284"/>
    </location>
</feature>
<dbReference type="STRING" id="502025.Hoch_2155"/>